<evidence type="ECO:0000256" key="1">
    <source>
        <dbReference type="SAM" id="MobiDB-lite"/>
    </source>
</evidence>
<reference evidence="2 4" key="2">
    <citation type="journal article" date="2014" name="BMC Genomics">
        <title>An improved genome release (version Mt4.0) for the model legume Medicago truncatula.</title>
        <authorList>
            <person name="Tang H."/>
            <person name="Krishnakumar V."/>
            <person name="Bidwell S."/>
            <person name="Rosen B."/>
            <person name="Chan A."/>
            <person name="Zhou S."/>
            <person name="Gentzbittel L."/>
            <person name="Childs K.L."/>
            <person name="Yandell M."/>
            <person name="Gundlach H."/>
            <person name="Mayer K.F."/>
            <person name="Schwartz D.C."/>
            <person name="Town C.D."/>
        </authorList>
    </citation>
    <scope>GENOME REANNOTATION</scope>
    <source>
        <strain evidence="2">A17</strain>
        <strain evidence="3 4">cv. Jemalong A17</strain>
    </source>
</reference>
<evidence type="ECO:0000313" key="2">
    <source>
        <dbReference type="EMBL" id="KEH26429.1"/>
    </source>
</evidence>
<sequence>MLTIQLSEIRASFWWSCTFLEHRYKDNFLYYELEAFPENTMLSPPSRKVVTKETKNRVRSTPKESSTGRISSMREHVDSQFSDSQSS</sequence>
<accession>A0A072U9G8</accession>
<gene>
    <name evidence="2" type="ordered locus">MTR_6g057695</name>
</gene>
<name>A0A072U9G8_MEDTR</name>
<dbReference type="Proteomes" id="UP000002051">
    <property type="component" value="Chromosome 6"/>
</dbReference>
<evidence type="ECO:0000313" key="3">
    <source>
        <dbReference type="EnsemblPlants" id="KEH26429"/>
    </source>
</evidence>
<keyword evidence="4" id="KW-1185">Reference proteome</keyword>
<dbReference type="EnsemblPlants" id="KEH26429">
    <property type="protein sequence ID" value="KEH26429"/>
    <property type="gene ID" value="MTR_6g057695"/>
</dbReference>
<feature type="region of interest" description="Disordered" evidence="1">
    <location>
        <begin position="42"/>
        <end position="87"/>
    </location>
</feature>
<proteinExistence type="predicted"/>
<reference evidence="3" key="3">
    <citation type="submission" date="2015-04" db="UniProtKB">
        <authorList>
            <consortium name="EnsemblPlants"/>
        </authorList>
    </citation>
    <scope>IDENTIFICATION</scope>
    <source>
        <strain evidence="3">cv. Jemalong A17</strain>
    </source>
</reference>
<dbReference type="EMBL" id="CM001222">
    <property type="protein sequence ID" value="KEH26429.1"/>
    <property type="molecule type" value="Genomic_DNA"/>
</dbReference>
<protein>
    <submittedName>
        <fullName evidence="2 3">Uncharacterized protein</fullName>
    </submittedName>
</protein>
<organism evidence="2 4">
    <name type="scientific">Medicago truncatula</name>
    <name type="common">Barrel medic</name>
    <name type="synonym">Medicago tribuloides</name>
    <dbReference type="NCBI Taxonomy" id="3880"/>
    <lineage>
        <taxon>Eukaryota</taxon>
        <taxon>Viridiplantae</taxon>
        <taxon>Streptophyta</taxon>
        <taxon>Embryophyta</taxon>
        <taxon>Tracheophyta</taxon>
        <taxon>Spermatophyta</taxon>
        <taxon>Magnoliopsida</taxon>
        <taxon>eudicotyledons</taxon>
        <taxon>Gunneridae</taxon>
        <taxon>Pentapetalae</taxon>
        <taxon>rosids</taxon>
        <taxon>fabids</taxon>
        <taxon>Fabales</taxon>
        <taxon>Fabaceae</taxon>
        <taxon>Papilionoideae</taxon>
        <taxon>50 kb inversion clade</taxon>
        <taxon>NPAAA clade</taxon>
        <taxon>Hologalegina</taxon>
        <taxon>IRL clade</taxon>
        <taxon>Trifolieae</taxon>
        <taxon>Medicago</taxon>
    </lineage>
</organism>
<dbReference type="AlphaFoldDB" id="A0A072U9G8"/>
<reference evidence="2 4" key="1">
    <citation type="journal article" date="2011" name="Nature">
        <title>The Medicago genome provides insight into the evolution of rhizobial symbioses.</title>
        <authorList>
            <person name="Young N.D."/>
            <person name="Debelle F."/>
            <person name="Oldroyd G.E."/>
            <person name="Geurts R."/>
            <person name="Cannon S.B."/>
            <person name="Udvardi M.K."/>
            <person name="Benedito V.A."/>
            <person name="Mayer K.F."/>
            <person name="Gouzy J."/>
            <person name="Schoof H."/>
            <person name="Van de Peer Y."/>
            <person name="Proost S."/>
            <person name="Cook D.R."/>
            <person name="Meyers B.C."/>
            <person name="Spannagl M."/>
            <person name="Cheung F."/>
            <person name="De Mita S."/>
            <person name="Krishnakumar V."/>
            <person name="Gundlach H."/>
            <person name="Zhou S."/>
            <person name="Mudge J."/>
            <person name="Bharti A.K."/>
            <person name="Murray J.D."/>
            <person name="Naoumkina M.A."/>
            <person name="Rosen B."/>
            <person name="Silverstein K.A."/>
            <person name="Tang H."/>
            <person name="Rombauts S."/>
            <person name="Zhao P.X."/>
            <person name="Zhou P."/>
            <person name="Barbe V."/>
            <person name="Bardou P."/>
            <person name="Bechner M."/>
            <person name="Bellec A."/>
            <person name="Berger A."/>
            <person name="Berges H."/>
            <person name="Bidwell S."/>
            <person name="Bisseling T."/>
            <person name="Choisne N."/>
            <person name="Couloux A."/>
            <person name="Denny R."/>
            <person name="Deshpande S."/>
            <person name="Dai X."/>
            <person name="Doyle J.J."/>
            <person name="Dudez A.M."/>
            <person name="Farmer A.D."/>
            <person name="Fouteau S."/>
            <person name="Franken C."/>
            <person name="Gibelin C."/>
            <person name="Gish J."/>
            <person name="Goldstein S."/>
            <person name="Gonzalez A.J."/>
            <person name="Green P.J."/>
            <person name="Hallab A."/>
            <person name="Hartog M."/>
            <person name="Hua A."/>
            <person name="Humphray S.J."/>
            <person name="Jeong D.H."/>
            <person name="Jing Y."/>
            <person name="Jocker A."/>
            <person name="Kenton S.M."/>
            <person name="Kim D.J."/>
            <person name="Klee K."/>
            <person name="Lai H."/>
            <person name="Lang C."/>
            <person name="Lin S."/>
            <person name="Macmil S.L."/>
            <person name="Magdelenat G."/>
            <person name="Matthews L."/>
            <person name="McCorrison J."/>
            <person name="Monaghan E.L."/>
            <person name="Mun J.H."/>
            <person name="Najar F.Z."/>
            <person name="Nicholson C."/>
            <person name="Noirot C."/>
            <person name="O'Bleness M."/>
            <person name="Paule C.R."/>
            <person name="Poulain J."/>
            <person name="Prion F."/>
            <person name="Qin B."/>
            <person name="Qu C."/>
            <person name="Retzel E.F."/>
            <person name="Riddle C."/>
            <person name="Sallet E."/>
            <person name="Samain S."/>
            <person name="Samson N."/>
            <person name="Sanders I."/>
            <person name="Saurat O."/>
            <person name="Scarpelli C."/>
            <person name="Schiex T."/>
            <person name="Segurens B."/>
            <person name="Severin A.J."/>
            <person name="Sherrier D.J."/>
            <person name="Shi R."/>
            <person name="Sims S."/>
            <person name="Singer S.R."/>
            <person name="Sinharoy S."/>
            <person name="Sterck L."/>
            <person name="Viollet A."/>
            <person name="Wang B.B."/>
            <person name="Wang K."/>
            <person name="Wang M."/>
            <person name="Wang X."/>
            <person name="Warfsmann J."/>
            <person name="Weissenbach J."/>
            <person name="White D.D."/>
            <person name="White J.D."/>
            <person name="Wiley G.B."/>
            <person name="Wincker P."/>
            <person name="Xing Y."/>
            <person name="Yang L."/>
            <person name="Yao Z."/>
            <person name="Ying F."/>
            <person name="Zhai J."/>
            <person name="Zhou L."/>
            <person name="Zuber A."/>
            <person name="Denarie J."/>
            <person name="Dixon R.A."/>
            <person name="May G.D."/>
            <person name="Schwartz D.C."/>
            <person name="Rogers J."/>
            <person name="Quetier F."/>
            <person name="Town C.D."/>
            <person name="Roe B.A."/>
        </authorList>
    </citation>
    <scope>NUCLEOTIDE SEQUENCE [LARGE SCALE GENOMIC DNA]</scope>
    <source>
        <strain evidence="2">A17</strain>
        <strain evidence="3 4">cv. Jemalong A17</strain>
    </source>
</reference>
<evidence type="ECO:0000313" key="4">
    <source>
        <dbReference type="Proteomes" id="UP000002051"/>
    </source>
</evidence>
<dbReference type="HOGENOM" id="CLU_2486819_0_0_1"/>